<name>A0A345Z322_9MOLU</name>
<dbReference type="Proteomes" id="UP000254792">
    <property type="component" value="Chromosome"/>
</dbReference>
<feature type="transmembrane region" description="Helical" evidence="1">
    <location>
        <begin position="226"/>
        <end position="250"/>
    </location>
</feature>
<keyword evidence="1" id="KW-0472">Membrane</keyword>
<keyword evidence="1" id="KW-0812">Transmembrane</keyword>
<gene>
    <name evidence="2" type="ORF">SALLE_v1c03270</name>
</gene>
<feature type="transmembrane region" description="Helical" evidence="1">
    <location>
        <begin position="171"/>
        <end position="191"/>
    </location>
</feature>
<keyword evidence="3" id="KW-1185">Reference proteome</keyword>
<dbReference type="EMBL" id="CP031376">
    <property type="protein sequence ID" value="AXK51001.1"/>
    <property type="molecule type" value="Genomic_DNA"/>
</dbReference>
<feature type="transmembrane region" description="Helical" evidence="1">
    <location>
        <begin position="203"/>
        <end position="220"/>
    </location>
</feature>
<evidence type="ECO:0000313" key="3">
    <source>
        <dbReference type="Proteomes" id="UP000254792"/>
    </source>
</evidence>
<dbReference type="OrthoDB" id="9969784at2"/>
<feature type="transmembrane region" description="Helical" evidence="1">
    <location>
        <begin position="123"/>
        <end position="151"/>
    </location>
</feature>
<reference evidence="2 3" key="1">
    <citation type="submission" date="2018-07" db="EMBL/GenBank/DDBJ databases">
        <title>Complete genome sequence of Spiroplasma alleghenense PLHS-1 (ATCC 51752).</title>
        <authorList>
            <person name="Chou L."/>
            <person name="Lee T.-Y."/>
            <person name="Tsai Y.-M."/>
            <person name="Kuo C.-H."/>
        </authorList>
    </citation>
    <scope>NUCLEOTIDE SEQUENCE [LARGE SCALE GENOMIC DNA]</scope>
    <source>
        <strain evidence="2 3">PLHS-1</strain>
    </source>
</reference>
<evidence type="ECO:0000313" key="2">
    <source>
        <dbReference type="EMBL" id="AXK51001.1"/>
    </source>
</evidence>
<dbReference type="RefSeq" id="WP_115557918.1">
    <property type="nucleotide sequence ID" value="NZ_CP031376.1"/>
</dbReference>
<dbReference type="KEGG" id="salx:SALLE_v1c03270"/>
<feature type="transmembrane region" description="Helical" evidence="1">
    <location>
        <begin position="39"/>
        <end position="59"/>
    </location>
</feature>
<sequence>MQNELKIVKNESNLNNLRVQKPGKAYFKFILRISKRQKFFLIAYFFVGLVMSCLLPLFYQISFNGFVKDREQFLVISRLIFLIMSILTSITLIGGFFQKIFFENRNTVVFKRVALTQISKKKFLFISAAIMFSYSLVVYILSTITFLIGSSIFIDNGFARVIGSWFFLRDFLIYLASCISFVAFLFIVFSLTYSVTIAKLMSIPYILFNTVIAVLVLANLDVKPDLLNLIMLIYLLILVILSVLFWLLAFKKFRFHF</sequence>
<accession>A0A345Z322</accession>
<keyword evidence="1" id="KW-1133">Transmembrane helix</keyword>
<evidence type="ECO:0000256" key="1">
    <source>
        <dbReference type="SAM" id="Phobius"/>
    </source>
</evidence>
<protein>
    <submittedName>
        <fullName evidence="2">Uncharacterized protein</fullName>
    </submittedName>
</protein>
<dbReference type="AlphaFoldDB" id="A0A345Z322"/>
<organism evidence="2 3">
    <name type="scientific">Spiroplasma alleghenense</name>
    <dbReference type="NCBI Taxonomy" id="216931"/>
    <lineage>
        <taxon>Bacteria</taxon>
        <taxon>Bacillati</taxon>
        <taxon>Mycoplasmatota</taxon>
        <taxon>Mollicutes</taxon>
        <taxon>Entomoplasmatales</taxon>
        <taxon>Spiroplasmataceae</taxon>
        <taxon>Spiroplasma</taxon>
    </lineage>
</organism>
<feature type="transmembrane region" description="Helical" evidence="1">
    <location>
        <begin position="79"/>
        <end position="102"/>
    </location>
</feature>
<proteinExistence type="predicted"/>